<evidence type="ECO:0000313" key="2">
    <source>
        <dbReference type="Proteomes" id="UP000829685"/>
    </source>
</evidence>
<reference evidence="1" key="1">
    <citation type="submission" date="2021-03" db="EMBL/GenBank/DDBJ databases">
        <title>Revisited historic fungal species revealed as producer of novel bioactive compounds through whole genome sequencing and comparative genomics.</title>
        <authorList>
            <person name="Vignolle G.A."/>
            <person name="Hochenegger N."/>
            <person name="Mach R.L."/>
            <person name="Mach-Aigner A.R."/>
            <person name="Javad Rahimi M."/>
            <person name="Salim K.A."/>
            <person name="Chan C.M."/>
            <person name="Lim L.B.L."/>
            <person name="Cai F."/>
            <person name="Druzhinina I.S."/>
            <person name="U'Ren J.M."/>
            <person name="Derntl C."/>
        </authorList>
    </citation>
    <scope>NUCLEOTIDE SEQUENCE</scope>
    <source>
        <strain evidence="1">TUCIM 5799</strain>
    </source>
</reference>
<accession>A0A9P9WFK4</accession>
<organism evidence="1 2">
    <name type="scientific">Neoarthrinium moseri</name>
    <dbReference type="NCBI Taxonomy" id="1658444"/>
    <lineage>
        <taxon>Eukaryota</taxon>
        <taxon>Fungi</taxon>
        <taxon>Dikarya</taxon>
        <taxon>Ascomycota</taxon>
        <taxon>Pezizomycotina</taxon>
        <taxon>Sordariomycetes</taxon>
        <taxon>Xylariomycetidae</taxon>
        <taxon>Amphisphaeriales</taxon>
        <taxon>Apiosporaceae</taxon>
        <taxon>Neoarthrinium</taxon>
    </lineage>
</organism>
<keyword evidence="2" id="KW-1185">Reference proteome</keyword>
<dbReference type="PANTHER" id="PTHR36847">
    <property type="entry name" value="AMIDOLIGASE ENZYME"/>
    <property type="match status" value="1"/>
</dbReference>
<comment type="caution">
    <text evidence="1">The sequence shown here is derived from an EMBL/GenBank/DDBJ whole genome shotgun (WGS) entry which is preliminary data.</text>
</comment>
<name>A0A9P9WFK4_9PEZI</name>
<evidence type="ECO:0000313" key="1">
    <source>
        <dbReference type="EMBL" id="KAI1860532.1"/>
    </source>
</evidence>
<dbReference type="PANTHER" id="PTHR36847:SF1">
    <property type="entry name" value="AMIDOLIGASE ENZYME"/>
    <property type="match status" value="1"/>
</dbReference>
<protein>
    <recommendedName>
        <fullName evidence="3">Amidoligase enzyme-domain-containing protein</fullName>
    </recommendedName>
</protein>
<gene>
    <name evidence="1" type="ORF">JX265_009931</name>
</gene>
<dbReference type="Proteomes" id="UP000829685">
    <property type="component" value="Unassembled WGS sequence"/>
</dbReference>
<dbReference type="EMBL" id="JAFIMR010000031">
    <property type="protein sequence ID" value="KAI1860532.1"/>
    <property type="molecule type" value="Genomic_DNA"/>
</dbReference>
<dbReference type="AlphaFoldDB" id="A0A9P9WFK4"/>
<evidence type="ECO:0008006" key="3">
    <source>
        <dbReference type="Google" id="ProtNLM"/>
    </source>
</evidence>
<dbReference type="InterPro" id="IPR022025">
    <property type="entry name" value="Amidoligase_2"/>
</dbReference>
<dbReference type="Pfam" id="PF12224">
    <property type="entry name" value="Amidoligase_2"/>
    <property type="match status" value="1"/>
</dbReference>
<proteinExistence type="predicted"/>
<sequence>MGSQAAALPPMSFGIEFEFLMFGKDLKPGATLEAFQRNHPGIIPMPADEDVIDSSRQCVIDYLRSNGVQINDFTESDAATPPSAPLGGHLPAIPGHVVRVPQVEYRRWTLKLDATVNLSTEDNIGRKYEKHTALGFELTSPAFLDQPASHAEIRRVVGLLHHFHVHLNENCSTHVHVGTGTTRMSFEPLHRIALLLWHVDCLLSPLHPEYRQDSIWCRRTRWYSYLARGMTAEQADDATIEVTLSKLPLTLDAGRAALLLAETIWALGRLMASSEKHNAAYEFRNYESAYMAADTKPTLEFRQAGGTMDGDWAVHWARICVRLCEWGAREMQDDELEVLARQCEEVEAGKKDSSSVLFGFLAYLGLDAEVNFLRNTTPDTRNGIANVVALDP</sequence>